<dbReference type="InterPro" id="IPR011256">
    <property type="entry name" value="Reg_factor_effector_dom_sf"/>
</dbReference>
<dbReference type="InterPro" id="IPR010499">
    <property type="entry name" value="AraC_E-bd"/>
</dbReference>
<dbReference type="PANTHER" id="PTHR40055:SF1">
    <property type="entry name" value="TRANSCRIPTIONAL REGULATOR YGIV-RELATED"/>
    <property type="match status" value="1"/>
</dbReference>
<dbReference type="KEGG" id="pbj:VN24_16645"/>
<dbReference type="HOGENOM" id="CLU_113664_3_0_9"/>
<name>A0A0D5NR48_9BACL</name>
<keyword evidence="3" id="KW-1185">Reference proteome</keyword>
<protein>
    <submittedName>
        <fullName evidence="2">AraC family transcriptional regulator</fullName>
    </submittedName>
</protein>
<dbReference type="PATRIC" id="fig|1126833.4.peg.3652"/>
<proteinExistence type="predicted"/>
<organism evidence="2 3">
    <name type="scientific">Paenibacillus beijingensis</name>
    <dbReference type="NCBI Taxonomy" id="1126833"/>
    <lineage>
        <taxon>Bacteria</taxon>
        <taxon>Bacillati</taxon>
        <taxon>Bacillota</taxon>
        <taxon>Bacilli</taxon>
        <taxon>Bacillales</taxon>
        <taxon>Paenibacillaceae</taxon>
        <taxon>Paenibacillus</taxon>
    </lineage>
</organism>
<gene>
    <name evidence="2" type="ORF">VN24_16645</name>
</gene>
<dbReference type="PANTHER" id="PTHR40055">
    <property type="entry name" value="TRANSCRIPTIONAL REGULATOR YGIV-RELATED"/>
    <property type="match status" value="1"/>
</dbReference>
<evidence type="ECO:0000313" key="3">
    <source>
        <dbReference type="Proteomes" id="UP000032633"/>
    </source>
</evidence>
<dbReference type="AlphaFoldDB" id="A0A0D5NR48"/>
<dbReference type="InterPro" id="IPR050908">
    <property type="entry name" value="SmbC-like"/>
</dbReference>
<evidence type="ECO:0000259" key="1">
    <source>
        <dbReference type="SMART" id="SM00871"/>
    </source>
</evidence>
<feature type="domain" description="AraC effector-binding" evidence="1">
    <location>
        <begin position="1"/>
        <end position="155"/>
    </location>
</feature>
<dbReference type="Pfam" id="PF06445">
    <property type="entry name" value="GyrI-like"/>
    <property type="match status" value="1"/>
</dbReference>
<dbReference type="SUPFAM" id="SSF55136">
    <property type="entry name" value="Probable bacterial effector-binding domain"/>
    <property type="match status" value="1"/>
</dbReference>
<reference evidence="2 3" key="1">
    <citation type="journal article" date="2015" name="J. Biotechnol.">
        <title>Complete genome sequence of Paenibacillus beijingensis 7188(T) (=DSM 24997(T)), a novel rhizobacterium from jujube garden soil.</title>
        <authorList>
            <person name="Kwak Y."/>
            <person name="Shin J.H."/>
        </authorList>
    </citation>
    <scope>NUCLEOTIDE SEQUENCE [LARGE SCALE GENOMIC DNA]</scope>
    <source>
        <strain evidence="2 3">DSM 24997</strain>
    </source>
</reference>
<accession>A0A0D5NR48</accession>
<dbReference type="STRING" id="1126833.VN24_16645"/>
<reference evidence="3" key="2">
    <citation type="submission" date="2015-03" db="EMBL/GenBank/DDBJ databases">
        <title>Genome sequence of Paenibacillus beijingensis strain DSM 24997T.</title>
        <authorList>
            <person name="Kwak Y."/>
            <person name="Shin J.-H."/>
        </authorList>
    </citation>
    <scope>NUCLEOTIDE SEQUENCE [LARGE SCALE GENOMIC DNA]</scope>
    <source>
        <strain evidence="3">DSM 24997</strain>
    </source>
</reference>
<dbReference type="SMART" id="SM00871">
    <property type="entry name" value="AraC_E_bind"/>
    <property type="match status" value="1"/>
</dbReference>
<dbReference type="Gene3D" id="3.20.80.10">
    <property type="entry name" value="Regulatory factor, effector binding domain"/>
    <property type="match status" value="1"/>
</dbReference>
<evidence type="ECO:0000313" key="2">
    <source>
        <dbReference type="EMBL" id="AJY77799.1"/>
    </source>
</evidence>
<dbReference type="EMBL" id="CP011058">
    <property type="protein sequence ID" value="AJY77799.1"/>
    <property type="molecule type" value="Genomic_DNA"/>
</dbReference>
<dbReference type="Proteomes" id="UP000032633">
    <property type="component" value="Chromosome"/>
</dbReference>
<dbReference type="InterPro" id="IPR029442">
    <property type="entry name" value="GyrI-like"/>
</dbReference>
<sequence>MNISIKELPDYDVAFVRHVGSYLDTYQAWGKLGAWAGKNNLFPPEQYFIGVSLDDPSITEEYACRYDACITIPQTFNQENESEVQFKTLPGGLYGLYQFYDTIDKFAITYQSLYGQWLPNSDYEPDERYCLEFCMNNPSDDPERKAKIELYIPIKKR</sequence>